<dbReference type="GO" id="GO:0043041">
    <property type="term" value="P:amino acid activation for nonribosomal peptide biosynthetic process"/>
    <property type="evidence" value="ECO:0007669"/>
    <property type="project" value="TreeGrafter"/>
</dbReference>
<dbReference type="Gene3D" id="3.30.300.30">
    <property type="match status" value="1"/>
</dbReference>
<dbReference type="Pfam" id="PF00975">
    <property type="entry name" value="Thioesterase"/>
    <property type="match status" value="1"/>
</dbReference>
<dbReference type="InterPro" id="IPR001242">
    <property type="entry name" value="Condensation_dom"/>
</dbReference>
<dbReference type="InterPro" id="IPR010071">
    <property type="entry name" value="AA_adenyl_dom"/>
</dbReference>
<evidence type="ECO:0000256" key="3">
    <source>
        <dbReference type="ARBA" id="ARBA00022553"/>
    </source>
</evidence>
<dbReference type="EMBL" id="FNEJ01000012">
    <property type="protein sequence ID" value="SDI91420.1"/>
    <property type="molecule type" value="Genomic_DNA"/>
</dbReference>
<dbReference type="GO" id="GO:0005829">
    <property type="term" value="C:cytosol"/>
    <property type="evidence" value="ECO:0007669"/>
    <property type="project" value="TreeGrafter"/>
</dbReference>
<dbReference type="InterPro" id="IPR000873">
    <property type="entry name" value="AMP-dep_synth/lig_dom"/>
</dbReference>
<dbReference type="PROSITE" id="PS50075">
    <property type="entry name" value="CARRIER"/>
    <property type="match status" value="1"/>
</dbReference>
<reference evidence="5 6" key="1">
    <citation type="submission" date="2016-10" db="EMBL/GenBank/DDBJ databases">
        <authorList>
            <person name="de Groot N.N."/>
        </authorList>
    </citation>
    <scope>NUCLEOTIDE SEQUENCE [LARGE SCALE GENOMIC DNA]</scope>
    <source>
        <strain evidence="5 6">DSM 26424</strain>
    </source>
</reference>
<evidence type="ECO:0000313" key="5">
    <source>
        <dbReference type="EMBL" id="SDI91420.1"/>
    </source>
</evidence>
<protein>
    <submittedName>
        <fullName evidence="5">Enterobactin synthetase component F</fullName>
    </submittedName>
</protein>
<dbReference type="STRING" id="555512.SAMN04487993_1012116"/>
<dbReference type="Pfam" id="PF00550">
    <property type="entry name" value="PP-binding"/>
    <property type="match status" value="1"/>
</dbReference>
<dbReference type="FunFam" id="3.40.50.980:FF:000001">
    <property type="entry name" value="Non-ribosomal peptide synthetase"/>
    <property type="match status" value="1"/>
</dbReference>
<dbReference type="Gene3D" id="2.30.38.10">
    <property type="entry name" value="Luciferase, Domain 3"/>
    <property type="match status" value="1"/>
</dbReference>
<keyword evidence="3" id="KW-0597">Phosphoprotein</keyword>
<dbReference type="Pfam" id="PF13193">
    <property type="entry name" value="AMP-binding_C"/>
    <property type="match status" value="1"/>
</dbReference>
<dbReference type="RefSeq" id="WP_089848397.1">
    <property type="nucleotide sequence ID" value="NZ_FNEJ01000012.1"/>
</dbReference>
<dbReference type="InterPro" id="IPR025110">
    <property type="entry name" value="AMP-bd_C"/>
</dbReference>
<dbReference type="Gene3D" id="3.40.50.980">
    <property type="match status" value="2"/>
</dbReference>
<dbReference type="GO" id="GO:0031177">
    <property type="term" value="F:phosphopantetheine binding"/>
    <property type="evidence" value="ECO:0007669"/>
    <property type="project" value="TreeGrafter"/>
</dbReference>
<dbReference type="InterPro" id="IPR036736">
    <property type="entry name" value="ACP-like_sf"/>
</dbReference>
<dbReference type="InterPro" id="IPR023213">
    <property type="entry name" value="CAT-like_dom_sf"/>
</dbReference>
<dbReference type="Proteomes" id="UP000199093">
    <property type="component" value="Unassembled WGS sequence"/>
</dbReference>
<dbReference type="PANTHER" id="PTHR45527:SF1">
    <property type="entry name" value="FATTY ACID SYNTHASE"/>
    <property type="match status" value="1"/>
</dbReference>
<feature type="domain" description="Carrier" evidence="4">
    <location>
        <begin position="938"/>
        <end position="1014"/>
    </location>
</feature>
<dbReference type="PROSITE" id="PS00455">
    <property type="entry name" value="AMP_BINDING"/>
    <property type="match status" value="1"/>
</dbReference>
<dbReference type="InterPro" id="IPR001031">
    <property type="entry name" value="Thioesterase"/>
</dbReference>
<dbReference type="Pfam" id="PF00501">
    <property type="entry name" value="AMP-binding"/>
    <property type="match status" value="1"/>
</dbReference>
<dbReference type="SUPFAM" id="SSF52777">
    <property type="entry name" value="CoA-dependent acyltransferases"/>
    <property type="match status" value="2"/>
</dbReference>
<dbReference type="InterPro" id="IPR009081">
    <property type="entry name" value="PP-bd_ACP"/>
</dbReference>
<dbReference type="InterPro" id="IPR020845">
    <property type="entry name" value="AMP-binding_CS"/>
</dbReference>
<dbReference type="OrthoDB" id="9803968at2"/>
<proteinExistence type="predicted"/>
<dbReference type="GO" id="GO:0009239">
    <property type="term" value="P:enterobactin biosynthetic process"/>
    <property type="evidence" value="ECO:0007669"/>
    <property type="project" value="TreeGrafter"/>
</dbReference>
<keyword evidence="6" id="KW-1185">Reference proteome</keyword>
<organism evidence="5 6">
    <name type="scientific">Salipiger marinus</name>
    <dbReference type="NCBI Taxonomy" id="555512"/>
    <lineage>
        <taxon>Bacteria</taxon>
        <taxon>Pseudomonadati</taxon>
        <taxon>Pseudomonadota</taxon>
        <taxon>Alphaproteobacteria</taxon>
        <taxon>Rhodobacterales</taxon>
        <taxon>Roseobacteraceae</taxon>
        <taxon>Salipiger</taxon>
    </lineage>
</organism>
<evidence type="ECO:0000256" key="2">
    <source>
        <dbReference type="ARBA" id="ARBA00022450"/>
    </source>
</evidence>
<dbReference type="SUPFAM" id="SSF47336">
    <property type="entry name" value="ACP-like"/>
    <property type="match status" value="1"/>
</dbReference>
<dbReference type="FunFam" id="3.40.50.12780:FF:000012">
    <property type="entry name" value="Non-ribosomal peptide synthetase"/>
    <property type="match status" value="1"/>
</dbReference>
<name>A0A1G8PHW2_9RHOB</name>
<dbReference type="Pfam" id="PF00668">
    <property type="entry name" value="Condensation"/>
    <property type="match status" value="1"/>
</dbReference>
<dbReference type="GO" id="GO:0009366">
    <property type="term" value="C:enterobactin synthetase complex"/>
    <property type="evidence" value="ECO:0007669"/>
    <property type="project" value="TreeGrafter"/>
</dbReference>
<dbReference type="PANTHER" id="PTHR45527">
    <property type="entry name" value="NONRIBOSOMAL PEPTIDE SYNTHETASE"/>
    <property type="match status" value="1"/>
</dbReference>
<evidence type="ECO:0000256" key="1">
    <source>
        <dbReference type="ARBA" id="ARBA00001957"/>
    </source>
</evidence>
<evidence type="ECO:0000259" key="4">
    <source>
        <dbReference type="PROSITE" id="PS50075"/>
    </source>
</evidence>
<evidence type="ECO:0000313" key="6">
    <source>
        <dbReference type="Proteomes" id="UP000199093"/>
    </source>
</evidence>
<keyword evidence="2" id="KW-0596">Phosphopantetheine</keyword>
<dbReference type="InterPro" id="IPR029058">
    <property type="entry name" value="AB_hydrolase_fold"/>
</dbReference>
<dbReference type="Gene3D" id="3.40.50.1820">
    <property type="entry name" value="alpha/beta hydrolase"/>
    <property type="match status" value="1"/>
</dbReference>
<dbReference type="FunFam" id="3.40.50.980:FF:000002">
    <property type="entry name" value="Enterobactin synthetase component F"/>
    <property type="match status" value="1"/>
</dbReference>
<sequence>MAAFPLIEAQEGLWIAQALDPRSPVLNTGQYLDLRGPLDPEAFQQAVTEAVAQAPALRLRFALRDGRPEQWLHPTPPAAELLDLTSDPDPEATAHAMMAQDSATPLDLARDPLARFVLLRLSEDRAFWYQRIHHLATDGFGIVLLTNRVGEIYSALCQGHPPPPPFPPLDQVLEEDAAYRASDRRTTDAAFWRADLRGLDHVASPARGRAVTAHRFDRARCDLPPVTRDLLLVRAKEMGVGWPDLLTVLTAAYLSRVSGEGDRVWGLPFMARMGTRAARVPAMWMNVLPFRCDPDPDAPLAQVVAEATARLARLRRHGRYRAEQMRRDLRRSAMEARLYGPMINVQPFDMPPRFAGLEVGLHILGAGAVDDLTVTYRGDALRALSLEVDSNPALYTAAEGQAQCDRLAGYLGRALLADRLADVPLMDADETRRVLQGAHTPHPLPDVTLTDLMTAQMRATPEATAVRFGATTLSYAELDRRSAALAAALRARGVGPGGVVAVALPRSEHLAVALVAVLRAGAAYVPLDPDNPPARLARLLDRTGAAVLLAEPGLDAGGTVPFAPQDWPQQGRAPDPGTTPGDLAYILFTSGSTGEPKGVMIDHRAIVNRLLWMRDQYGFGAADVILQKTPITFDVSVWELFLPYLCGATLVMAPPGAHRDPAAIAGLIRDQGITTLHFVPSMLAAFLAHPASDGLAVGRVFCSGEALTAEHRAAFHARMTAQLHNLYGPTEAAVDVSFWPAPASDTSDPLPIGFPVWNTRLLVLDDRLRPLPPGVRGQLYLGGVQLARGYLGQPELTAERFIPDPFTPGERLYATGDLAELRPDGAVIYQGRADHQVKIRGMRVEPGEIEAVLRATGLVSDALVLARADHGAVRLVAYVLAGRGFDATPVLAELASRLPAHMIPAAVVALERWPMTPSGKLDRKALPAPVLDMTPGTPPLGPVELRLAQLYAEVLHLPQPPGREADFFDLGGDSLSALTLSLRIAEVFGTDPGLGQIFETPGLAPLARALDLADSARAGLQPLLGLAEGQGAPLWLLPPAGGLGWGYRRLARALAPARPVHALQAPVLTGAVLPATLSAMAEDYAARITAAQPQGMVHLAGWSVGGILAQEVAVTLAAQGRELGLVALLDAYPAEVWRAEPDLTEAEALRALLAIAGHDPDAHADLDSRAAVVDFLRRGGTPMGHLPGAALDAVVRLVSGTNALIRAHHHRAYPGLLTHVRAARDHAGRGFVAALWQAHAAAVEAIDLPLLHPDMVSAAAAARLGPDLSARMAEAEARTGQRMRRA</sequence>
<comment type="cofactor">
    <cofactor evidence="1">
        <name>pantetheine 4'-phosphate</name>
        <dbReference type="ChEBI" id="CHEBI:47942"/>
    </cofactor>
</comment>
<dbReference type="FunFam" id="2.30.38.10:FF:000001">
    <property type="entry name" value="Non-ribosomal peptide synthetase PvdI"/>
    <property type="match status" value="1"/>
</dbReference>
<accession>A0A1G8PHW2</accession>
<dbReference type="InterPro" id="IPR045851">
    <property type="entry name" value="AMP-bd_C_sf"/>
</dbReference>
<dbReference type="SUPFAM" id="SSF56801">
    <property type="entry name" value="Acetyl-CoA synthetase-like"/>
    <property type="match status" value="1"/>
</dbReference>
<dbReference type="Gene3D" id="3.30.559.30">
    <property type="entry name" value="Nonribosomal peptide synthetase, condensation domain"/>
    <property type="match status" value="1"/>
</dbReference>
<dbReference type="GO" id="GO:0047527">
    <property type="term" value="F:2,3-dihydroxybenzoate-serine ligase activity"/>
    <property type="evidence" value="ECO:0007669"/>
    <property type="project" value="TreeGrafter"/>
</dbReference>
<dbReference type="SUPFAM" id="SSF53474">
    <property type="entry name" value="alpha/beta-Hydrolases"/>
    <property type="match status" value="1"/>
</dbReference>
<dbReference type="Gene3D" id="3.30.559.10">
    <property type="entry name" value="Chloramphenicol acetyltransferase-like domain"/>
    <property type="match status" value="1"/>
</dbReference>
<dbReference type="NCBIfam" id="TIGR01733">
    <property type="entry name" value="AA-adenyl-dom"/>
    <property type="match status" value="1"/>
</dbReference>
<gene>
    <name evidence="5" type="ORF">SAMN04487993_1012116</name>
</gene>